<evidence type="ECO:0000256" key="6">
    <source>
        <dbReference type="ARBA" id="ARBA00022989"/>
    </source>
</evidence>
<dbReference type="PROSITE" id="PS51012">
    <property type="entry name" value="ABC_TM2"/>
    <property type="match status" value="1"/>
</dbReference>
<organism evidence="10">
    <name type="scientific">mine drainage metagenome</name>
    <dbReference type="NCBI Taxonomy" id="410659"/>
    <lineage>
        <taxon>unclassified sequences</taxon>
        <taxon>metagenomes</taxon>
        <taxon>ecological metagenomes</taxon>
    </lineage>
</organism>
<dbReference type="PANTHER" id="PTHR30294">
    <property type="entry name" value="MEMBRANE COMPONENT OF ABC TRANSPORTER YHHJ-RELATED"/>
    <property type="match status" value="1"/>
</dbReference>
<dbReference type="GO" id="GO:0005886">
    <property type="term" value="C:plasma membrane"/>
    <property type="evidence" value="ECO:0007669"/>
    <property type="project" value="UniProtKB-SubCell"/>
</dbReference>
<reference evidence="10" key="2">
    <citation type="journal article" date="2014" name="ISME J.">
        <title>Microbial stratification in low pH oxic and suboxic macroscopic growths along an acid mine drainage.</title>
        <authorList>
            <person name="Mendez-Garcia C."/>
            <person name="Mesa V."/>
            <person name="Sprenger R.R."/>
            <person name="Richter M."/>
            <person name="Diez M.S."/>
            <person name="Solano J."/>
            <person name="Bargiela R."/>
            <person name="Golyshina O.V."/>
            <person name="Manteca A."/>
            <person name="Ramos J.L."/>
            <person name="Gallego J.R."/>
            <person name="Llorente I."/>
            <person name="Martins Dos Santos V.A."/>
            <person name="Jensen O.N."/>
            <person name="Pelaez A.I."/>
            <person name="Sanchez J."/>
            <person name="Ferrer M."/>
        </authorList>
    </citation>
    <scope>NUCLEOTIDE SEQUENCE</scope>
</reference>
<keyword evidence="3" id="KW-0813">Transport</keyword>
<dbReference type="InterPro" id="IPR051449">
    <property type="entry name" value="ABC-2_transporter_component"/>
</dbReference>
<sequence>MPVFALARKEWKLLIRDWHALLLLFVMPAVFILVMSLAFQNKYAERQGASIHYYLVNQDKSPASVALVKDLNLLKNFKMELFQGPPSVLSEQVQRGHAQFMVRIPNRFGRAMLGRDPLPVQMVAGPTVEPAIYNLFEQTLRGVLLRVYLKQLLAPVKAMQPELDLEFLSKLHFKIAGKLLHGVSLYQVNGKNQRPSSVQQNVPAWLVFAMFFIAIPLSTTWVQERQQGTYLRLCSMGVSAKALLLGKMLPYLAINLMQVVLMLLVGVLVVPWFGGEPLMLGHTPFGLCLVSVTISFASVSYALLIANLVSTSEQATIITGVGNLLMAAVGGVMVPRFLMPPLMRSFSMFSPMSWGLEGFLDVFLRRDGLRPIALQLLWLLLFSFSCLMLAGLLFDKRRKG</sequence>
<feature type="transmembrane region" description="Helical" evidence="8">
    <location>
        <begin position="376"/>
        <end position="394"/>
    </location>
</feature>
<dbReference type="GO" id="GO:0140359">
    <property type="term" value="F:ABC-type transporter activity"/>
    <property type="evidence" value="ECO:0007669"/>
    <property type="project" value="InterPro"/>
</dbReference>
<reference evidence="10" key="1">
    <citation type="submission" date="2013-08" db="EMBL/GenBank/DDBJ databases">
        <authorList>
            <person name="Mendez C."/>
            <person name="Richter M."/>
            <person name="Ferrer M."/>
            <person name="Sanchez J."/>
        </authorList>
    </citation>
    <scope>NUCLEOTIDE SEQUENCE</scope>
</reference>
<dbReference type="EMBL" id="AUZY01006893">
    <property type="protein sequence ID" value="EQD52834.1"/>
    <property type="molecule type" value="Genomic_DNA"/>
</dbReference>
<feature type="transmembrane region" description="Helical" evidence="8">
    <location>
        <begin position="285"/>
        <end position="309"/>
    </location>
</feature>
<feature type="transmembrane region" description="Helical" evidence="8">
    <location>
        <begin position="252"/>
        <end position="273"/>
    </location>
</feature>
<evidence type="ECO:0000256" key="1">
    <source>
        <dbReference type="ARBA" id="ARBA00004651"/>
    </source>
</evidence>
<keyword evidence="5 8" id="KW-0812">Transmembrane</keyword>
<evidence type="ECO:0000256" key="8">
    <source>
        <dbReference type="SAM" id="Phobius"/>
    </source>
</evidence>
<evidence type="ECO:0000256" key="2">
    <source>
        <dbReference type="ARBA" id="ARBA00007783"/>
    </source>
</evidence>
<keyword evidence="4" id="KW-1003">Cell membrane</keyword>
<comment type="subcellular location">
    <subcellularLocation>
        <location evidence="1">Cell membrane</location>
        <topology evidence="1">Multi-pass membrane protein</topology>
    </subcellularLocation>
</comment>
<proteinExistence type="inferred from homology"/>
<dbReference type="Pfam" id="PF12698">
    <property type="entry name" value="ABC2_membrane_3"/>
    <property type="match status" value="1"/>
</dbReference>
<accession>T1BI83</accession>
<dbReference type="PANTHER" id="PTHR30294:SF38">
    <property type="entry name" value="TRANSPORT PERMEASE PROTEIN"/>
    <property type="match status" value="1"/>
</dbReference>
<gene>
    <name evidence="10" type="ORF">B1B_10536</name>
</gene>
<evidence type="ECO:0000259" key="9">
    <source>
        <dbReference type="PROSITE" id="PS51012"/>
    </source>
</evidence>
<evidence type="ECO:0000256" key="7">
    <source>
        <dbReference type="ARBA" id="ARBA00023136"/>
    </source>
</evidence>
<keyword evidence="6 8" id="KW-1133">Transmembrane helix</keyword>
<name>T1BI83_9ZZZZ</name>
<evidence type="ECO:0000256" key="5">
    <source>
        <dbReference type="ARBA" id="ARBA00022692"/>
    </source>
</evidence>
<dbReference type="InterPro" id="IPR013525">
    <property type="entry name" value="ABC2_TM"/>
</dbReference>
<evidence type="ECO:0000256" key="4">
    <source>
        <dbReference type="ARBA" id="ARBA00022475"/>
    </source>
</evidence>
<evidence type="ECO:0000313" key="10">
    <source>
        <dbReference type="EMBL" id="EQD52834.1"/>
    </source>
</evidence>
<comment type="similarity">
    <text evidence="2">Belongs to the ABC-2 integral membrane protein family.</text>
</comment>
<feature type="transmembrane region" description="Helical" evidence="8">
    <location>
        <begin position="315"/>
        <end position="334"/>
    </location>
</feature>
<keyword evidence="7 8" id="KW-0472">Membrane</keyword>
<feature type="transmembrane region" description="Helical" evidence="8">
    <location>
        <begin position="20"/>
        <end position="39"/>
    </location>
</feature>
<evidence type="ECO:0000256" key="3">
    <source>
        <dbReference type="ARBA" id="ARBA00022448"/>
    </source>
</evidence>
<comment type="caution">
    <text evidence="10">The sequence shown here is derived from an EMBL/GenBank/DDBJ whole genome shotgun (WGS) entry which is preliminary data.</text>
</comment>
<protein>
    <submittedName>
        <fullName evidence="10">ABC-2 type transporter</fullName>
    </submittedName>
</protein>
<dbReference type="AlphaFoldDB" id="T1BI83"/>
<dbReference type="InterPro" id="IPR047817">
    <property type="entry name" value="ABC2_TM_bact-type"/>
</dbReference>
<feature type="domain" description="ABC transmembrane type-2" evidence="9">
    <location>
        <begin position="165"/>
        <end position="397"/>
    </location>
</feature>